<dbReference type="Pfam" id="PF07714">
    <property type="entry name" value="PK_Tyr_Ser-Thr"/>
    <property type="match status" value="1"/>
</dbReference>
<comment type="caution">
    <text evidence="19">The sequence shown here is derived from an EMBL/GenBank/DDBJ whole genome shotgun (WGS) entry which is preliminary data.</text>
</comment>
<dbReference type="InterPro" id="IPR020635">
    <property type="entry name" value="Tyr_kinase_cat_dom"/>
</dbReference>
<evidence type="ECO:0000256" key="4">
    <source>
        <dbReference type="ARBA" id="ARBA00022692"/>
    </source>
</evidence>
<dbReference type="Pfam" id="PF00041">
    <property type="entry name" value="fn3"/>
    <property type="match status" value="3"/>
</dbReference>
<comment type="subcellular location">
    <subcellularLocation>
        <location evidence="1">Membrane</location>
        <topology evidence="1">Single-pass membrane protein</topology>
    </subcellularLocation>
</comment>
<dbReference type="SMART" id="SM00060">
    <property type="entry name" value="FN3"/>
    <property type="match status" value="6"/>
</dbReference>
<dbReference type="PROSITE" id="PS50853">
    <property type="entry name" value="FN3"/>
    <property type="match status" value="4"/>
</dbReference>
<feature type="non-terminal residue" evidence="19">
    <location>
        <position position="1"/>
    </location>
</feature>
<evidence type="ECO:0000256" key="11">
    <source>
        <dbReference type="ARBA" id="ARBA00023137"/>
    </source>
</evidence>
<dbReference type="SUPFAM" id="SSF49265">
    <property type="entry name" value="Fibronectin type III"/>
    <property type="match status" value="3"/>
</dbReference>
<keyword evidence="6 15" id="KW-0547">Nucleotide-binding</keyword>
<keyword evidence="7" id="KW-0418">Kinase</keyword>
<keyword evidence="11" id="KW-0829">Tyrosine-protein kinase</keyword>
<feature type="non-terminal residue" evidence="19">
    <location>
        <position position="1578"/>
    </location>
</feature>
<evidence type="ECO:0000256" key="16">
    <source>
        <dbReference type="RuleBase" id="RU000312"/>
    </source>
</evidence>
<keyword evidence="9" id="KW-1133">Transmembrane helix</keyword>
<dbReference type="PRINTS" id="PR00109">
    <property type="entry name" value="TYRKINASE"/>
</dbReference>
<proteinExistence type="inferred from homology"/>
<dbReference type="PANTHER" id="PTHR24416">
    <property type="entry name" value="TYROSINE-PROTEIN KINASE RECEPTOR"/>
    <property type="match status" value="1"/>
</dbReference>
<dbReference type="InterPro" id="IPR017441">
    <property type="entry name" value="Protein_kinase_ATP_BS"/>
</dbReference>
<evidence type="ECO:0000256" key="10">
    <source>
        <dbReference type="ARBA" id="ARBA00023136"/>
    </source>
</evidence>
<dbReference type="Gene3D" id="2.120.10.30">
    <property type="entry name" value="TolB, C-terminal domain"/>
    <property type="match status" value="2"/>
</dbReference>
<reference evidence="19 20" key="1">
    <citation type="submission" date="2024-04" db="EMBL/GenBank/DDBJ databases">
        <authorList>
            <consortium name="Genoscope - CEA"/>
            <person name="William W."/>
        </authorList>
    </citation>
    <scope>NUCLEOTIDE SEQUENCE [LARGE SCALE GENOMIC DNA]</scope>
</reference>
<dbReference type="GO" id="GO:0004714">
    <property type="term" value="F:transmembrane receptor protein tyrosine kinase activity"/>
    <property type="evidence" value="ECO:0007669"/>
    <property type="project" value="UniProtKB-EC"/>
</dbReference>
<dbReference type="InterPro" id="IPR001245">
    <property type="entry name" value="Ser-Thr/Tyr_kinase_cat_dom"/>
</dbReference>
<dbReference type="InterPro" id="IPR013783">
    <property type="entry name" value="Ig-like_fold"/>
</dbReference>
<dbReference type="Gene3D" id="3.30.200.20">
    <property type="entry name" value="Phosphorylase Kinase, domain 1"/>
    <property type="match status" value="1"/>
</dbReference>
<evidence type="ECO:0000256" key="6">
    <source>
        <dbReference type="ARBA" id="ARBA00022741"/>
    </source>
</evidence>
<evidence type="ECO:0000256" key="14">
    <source>
        <dbReference type="ARBA" id="ARBA00051243"/>
    </source>
</evidence>
<dbReference type="GO" id="GO:0007169">
    <property type="term" value="P:cell surface receptor protein tyrosine kinase signaling pathway"/>
    <property type="evidence" value="ECO:0007669"/>
    <property type="project" value="InterPro"/>
</dbReference>
<evidence type="ECO:0000256" key="15">
    <source>
        <dbReference type="PROSITE-ProRule" id="PRU10141"/>
    </source>
</evidence>
<evidence type="ECO:0000256" key="12">
    <source>
        <dbReference type="ARBA" id="ARBA00023170"/>
    </source>
</evidence>
<evidence type="ECO:0000256" key="5">
    <source>
        <dbReference type="ARBA" id="ARBA00022737"/>
    </source>
</evidence>
<dbReference type="InterPro" id="IPR008266">
    <property type="entry name" value="Tyr_kinase_AS"/>
</dbReference>
<keyword evidence="4 16" id="KW-0812">Transmembrane</keyword>
<evidence type="ECO:0000256" key="13">
    <source>
        <dbReference type="ARBA" id="ARBA00023180"/>
    </source>
</evidence>
<dbReference type="PROSITE" id="PS00239">
    <property type="entry name" value="RECEPTOR_TYR_KIN_II"/>
    <property type="match status" value="1"/>
</dbReference>
<dbReference type="InterPro" id="IPR000719">
    <property type="entry name" value="Prot_kinase_dom"/>
</dbReference>
<keyword evidence="10" id="KW-0472">Membrane</keyword>
<gene>
    <name evidence="19" type="ORF">GSLYS_00009260001</name>
</gene>
<dbReference type="FunFam" id="1.10.510.10:FF:000341">
    <property type="entry name" value="Tyrosine-protein kinase receptor"/>
    <property type="match status" value="1"/>
</dbReference>
<dbReference type="SUPFAM" id="SSF63825">
    <property type="entry name" value="YWTD domain"/>
    <property type="match status" value="2"/>
</dbReference>
<evidence type="ECO:0000259" key="17">
    <source>
        <dbReference type="PROSITE" id="PS50011"/>
    </source>
</evidence>
<keyword evidence="3" id="KW-0808">Transferase</keyword>
<comment type="similarity">
    <text evidence="16">Belongs to the protein kinase superfamily. Tyr protein kinase family. Insulin receptor subfamily.</text>
</comment>
<feature type="domain" description="Fibronectin type-III" evidence="18">
    <location>
        <begin position="1095"/>
        <end position="1189"/>
    </location>
</feature>
<dbReference type="Proteomes" id="UP001497497">
    <property type="component" value="Unassembled WGS sequence"/>
</dbReference>
<evidence type="ECO:0000256" key="3">
    <source>
        <dbReference type="ARBA" id="ARBA00022679"/>
    </source>
</evidence>
<organism evidence="19 20">
    <name type="scientific">Lymnaea stagnalis</name>
    <name type="common">Great pond snail</name>
    <name type="synonym">Helix stagnalis</name>
    <dbReference type="NCBI Taxonomy" id="6523"/>
    <lineage>
        <taxon>Eukaryota</taxon>
        <taxon>Metazoa</taxon>
        <taxon>Spiralia</taxon>
        <taxon>Lophotrochozoa</taxon>
        <taxon>Mollusca</taxon>
        <taxon>Gastropoda</taxon>
        <taxon>Heterobranchia</taxon>
        <taxon>Euthyneura</taxon>
        <taxon>Panpulmonata</taxon>
        <taxon>Hygrophila</taxon>
        <taxon>Lymnaeoidea</taxon>
        <taxon>Lymnaeidae</taxon>
        <taxon>Lymnaea</taxon>
    </lineage>
</organism>
<keyword evidence="5" id="KW-0677">Repeat</keyword>
<sequence>GLSVLIGLPGGEIIEKNISSDGQRSVVSFFSDSTDVAWHEGIIFWVTKQGRLGVYDQTTRHKRTMSAADRAYCVAYDWLAKKVFWSDPSHVAIYRSDINGISSEFIRRTAARDIAIDAMRGRLYWATQNSIETSYLNGDNHQELFTIPPFSGPNVISLTLDMDSERVFWYVKGSDTQSLFVTELIPAGYIGQFPAAPQKVGDFKSIASTSGLQYFANRLFWLSEKHSLVMGDSQCNFTATVGEASNITSFVLTPFCESISANTTKNNLWVIPNQIRSEDIKSEGYWSSFNLTWPKSSEVTHGTVFYRVIIEVGNTNKQLTTTNQWSEMLGLSPYTQLVVSIQPYTYWGYAVPTTVSVRSPMSKPTAPLSPEVYIIQHNNATTLHQSLAADFRWMSPALTNGIISHHIVYHWMGDGTGGEKTEITVKSKAQHFILSPLVKNQVYNFKVVACNDAGCGPESVTKTVVTDALNPIPSLLMATPAGLNLTEMDSDFNSSVLLPDISPLAVTFLAQEDTRIFWLDKRNKLYENSGIPFLLTLNGTGKDLTTDWVSRTLYFVESTEMYRSTITQFSIDRGVYQPVLSRPAKIYNIVADPYNSALVWIEIDSQGESQIMSADMTSGDVKAILGSSATKIRRRKAMDTKCSCTESMNFVSVLAMGYTRVGGATEIVFADSFSGVIFSSDLNGCMCSVIFKPSEGNRHGLPPSMLAVDHMRVTWYNKTEGKLYSVNKATGQGLIEQEVKGLQDILAYGSHLQFLPDSQCLDPGAIISTTQAMYVDSSSVFLKLSVPQRPASCQGISAPQDKYTIYYRKVKAIKHGAAPEDCHSDISQCTKMESYASNIQIKDLDPHTKYLFQVAISNYYTEYLSVAMGQPVFVTTKFGVPSVARELSAEPCTPEKIIVKWRPPLQLNGPSELITYVVQYSTFLAEGNVQRETENLFDNKTSDGFIQTVLKDLEPGHLYSIKVLTCMVNRTMCSSSEPVSNQTFKTPSDMKFVSSTPHSIYLTWRSPPDNSIIRHHVMYTEVKPGGLKWFESGFLGVTENHTDYTEEITGLEPNTLYAFKIKANYRFRPFDMAVYIWPTDDNLYTYRTNVFCPDQPPPPVIIQLKTGMYEVKWEQPDDNGASIINYILELSSADNLKWQSAYNGSDKRWVVDSLGLDNGKPYIFRVAAANSQGMGPYSNNSSSFLFSHVLSNLMPIYSYGGFFVTCITIIEPFLKIDSFFKKIAIRKRQEKITQFIIRGPDTELATLRELPHTTFQQSNTLYAISIKCTDEEIAKLPHFSRNQLVLTMFLGSGAFGEVFEGLAKNILGDSSGETKCAVKTLRKSASDHEKEEFLKEALLMKNFQHENILRLLGVCLDNDPQFIIMELMEGGDLLSFLRNCRATSTSPAKLVLPDLVKICVHVARGCKYLEDMHFVHRDLAARNCLVSSKSTSTMTVKIGDFGLARDIYKNDYYRKEGEGLLPVRWMSPESLVDGFFTTQSDIWAFGVLMWEVLTLGQQPYPARTNIEVLHFVRDGGKLERPEKCTDEMFNLMRKCWSFNSDQRPSFATLLESLEIFQEKCCHMSPEDIARFSPAVTDG</sequence>
<comment type="catalytic activity">
    <reaction evidence="14 16">
        <text>L-tyrosyl-[protein] + ATP = O-phospho-L-tyrosyl-[protein] + ADP + H(+)</text>
        <dbReference type="Rhea" id="RHEA:10596"/>
        <dbReference type="Rhea" id="RHEA-COMP:10136"/>
        <dbReference type="Rhea" id="RHEA-COMP:20101"/>
        <dbReference type="ChEBI" id="CHEBI:15378"/>
        <dbReference type="ChEBI" id="CHEBI:30616"/>
        <dbReference type="ChEBI" id="CHEBI:46858"/>
        <dbReference type="ChEBI" id="CHEBI:61978"/>
        <dbReference type="ChEBI" id="CHEBI:456216"/>
        <dbReference type="EC" id="2.7.10.1"/>
    </reaction>
</comment>
<accession>A0AAV2HP85</accession>
<dbReference type="CDD" id="cd05044">
    <property type="entry name" value="PTKc_c-ros"/>
    <property type="match status" value="1"/>
</dbReference>
<evidence type="ECO:0000259" key="18">
    <source>
        <dbReference type="PROSITE" id="PS50853"/>
    </source>
</evidence>
<keyword evidence="12 16" id="KW-0675">Receptor</keyword>
<dbReference type="InterPro" id="IPR011042">
    <property type="entry name" value="6-blade_b-propeller_TolB-like"/>
</dbReference>
<dbReference type="InterPro" id="IPR050122">
    <property type="entry name" value="RTK"/>
</dbReference>
<dbReference type="Gene3D" id="2.60.40.10">
    <property type="entry name" value="Immunoglobulins"/>
    <property type="match status" value="5"/>
</dbReference>
<keyword evidence="8 15" id="KW-0067">ATP-binding</keyword>
<dbReference type="InterPro" id="IPR003961">
    <property type="entry name" value="FN3_dom"/>
</dbReference>
<feature type="domain" description="Fibronectin type-III" evidence="18">
    <location>
        <begin position="883"/>
        <end position="989"/>
    </location>
</feature>
<dbReference type="PROSITE" id="PS00109">
    <property type="entry name" value="PROTEIN_KINASE_TYR"/>
    <property type="match status" value="1"/>
</dbReference>
<keyword evidence="13" id="KW-0325">Glycoprotein</keyword>
<dbReference type="EC" id="2.7.10.1" evidence="16"/>
<dbReference type="InterPro" id="IPR002011">
    <property type="entry name" value="Tyr_kinase_rcpt_2_CS"/>
</dbReference>
<dbReference type="Gene3D" id="1.10.510.10">
    <property type="entry name" value="Transferase(Phosphotransferase) domain 1"/>
    <property type="match status" value="1"/>
</dbReference>
<dbReference type="GO" id="GO:0043235">
    <property type="term" value="C:receptor complex"/>
    <property type="evidence" value="ECO:0007669"/>
    <property type="project" value="TreeGrafter"/>
</dbReference>
<evidence type="ECO:0000313" key="20">
    <source>
        <dbReference type="Proteomes" id="UP001497497"/>
    </source>
</evidence>
<dbReference type="PROSITE" id="PS50011">
    <property type="entry name" value="PROTEIN_KINASE_DOM"/>
    <property type="match status" value="1"/>
</dbReference>
<evidence type="ECO:0000256" key="9">
    <source>
        <dbReference type="ARBA" id="ARBA00022989"/>
    </source>
</evidence>
<dbReference type="GO" id="GO:0005886">
    <property type="term" value="C:plasma membrane"/>
    <property type="evidence" value="ECO:0007669"/>
    <property type="project" value="TreeGrafter"/>
</dbReference>
<feature type="domain" description="Protein kinase" evidence="17">
    <location>
        <begin position="1284"/>
        <end position="1556"/>
    </location>
</feature>
<dbReference type="GO" id="GO:0032006">
    <property type="term" value="P:regulation of TOR signaling"/>
    <property type="evidence" value="ECO:0007669"/>
    <property type="project" value="TreeGrafter"/>
</dbReference>
<evidence type="ECO:0000313" key="19">
    <source>
        <dbReference type="EMBL" id="CAL1535300.1"/>
    </source>
</evidence>
<protein>
    <recommendedName>
        <fullName evidence="16">Tyrosine-protein kinase receptor</fullName>
        <ecNumber evidence="16">2.7.10.1</ecNumber>
    </recommendedName>
</protein>
<dbReference type="GO" id="GO:0005524">
    <property type="term" value="F:ATP binding"/>
    <property type="evidence" value="ECO:0007669"/>
    <property type="project" value="UniProtKB-UniRule"/>
</dbReference>
<keyword evidence="20" id="KW-1185">Reference proteome</keyword>
<feature type="binding site" evidence="15">
    <location>
        <position position="1319"/>
    </location>
    <ligand>
        <name>ATP</name>
        <dbReference type="ChEBI" id="CHEBI:30616"/>
    </ligand>
</feature>
<feature type="domain" description="Fibronectin type-III" evidence="18">
    <location>
        <begin position="271"/>
        <end position="365"/>
    </location>
</feature>
<evidence type="ECO:0000256" key="1">
    <source>
        <dbReference type="ARBA" id="ARBA00004167"/>
    </source>
</evidence>
<dbReference type="InterPro" id="IPR036116">
    <property type="entry name" value="FN3_sf"/>
</dbReference>
<evidence type="ECO:0000256" key="2">
    <source>
        <dbReference type="ARBA" id="ARBA00022553"/>
    </source>
</evidence>
<feature type="domain" description="Fibronectin type-III" evidence="18">
    <location>
        <begin position="366"/>
        <end position="469"/>
    </location>
</feature>
<keyword evidence="2 16" id="KW-0597">Phosphoprotein</keyword>
<dbReference type="SMART" id="SM00135">
    <property type="entry name" value="LY"/>
    <property type="match status" value="2"/>
</dbReference>
<name>A0AAV2HP85_LYMST</name>
<dbReference type="EMBL" id="CAXITT010000197">
    <property type="protein sequence ID" value="CAL1535300.1"/>
    <property type="molecule type" value="Genomic_DNA"/>
</dbReference>
<dbReference type="InterPro" id="IPR011009">
    <property type="entry name" value="Kinase-like_dom_sf"/>
</dbReference>
<dbReference type="CDD" id="cd00063">
    <property type="entry name" value="FN3"/>
    <property type="match status" value="5"/>
</dbReference>
<evidence type="ECO:0000256" key="8">
    <source>
        <dbReference type="ARBA" id="ARBA00022840"/>
    </source>
</evidence>
<dbReference type="SMART" id="SM00219">
    <property type="entry name" value="TyrKc"/>
    <property type="match status" value="1"/>
</dbReference>
<dbReference type="PROSITE" id="PS00107">
    <property type="entry name" value="PROTEIN_KINASE_ATP"/>
    <property type="match status" value="1"/>
</dbReference>
<dbReference type="PANTHER" id="PTHR24416:SF527">
    <property type="entry name" value="PROTO-ONCOGENE TYROSINE-PROTEIN KINASE ROS"/>
    <property type="match status" value="1"/>
</dbReference>
<dbReference type="InterPro" id="IPR000033">
    <property type="entry name" value="LDLR_classB_rpt"/>
</dbReference>
<evidence type="ECO:0000256" key="7">
    <source>
        <dbReference type="ARBA" id="ARBA00022777"/>
    </source>
</evidence>
<dbReference type="SUPFAM" id="SSF56112">
    <property type="entry name" value="Protein kinase-like (PK-like)"/>
    <property type="match status" value="1"/>
</dbReference>